<name>A0A1B9FXT0_9TREE</name>
<evidence type="ECO:0000256" key="1">
    <source>
        <dbReference type="SAM" id="SignalP"/>
    </source>
</evidence>
<reference evidence="2" key="3">
    <citation type="submission" date="2014-01" db="EMBL/GenBank/DDBJ databases">
        <title>Evolution of pathogenesis and genome organization in the Tremellales.</title>
        <authorList>
            <person name="Cuomo C."/>
            <person name="Litvintseva A."/>
            <person name="Heitman J."/>
            <person name="Chen Y."/>
            <person name="Sun S."/>
            <person name="Springer D."/>
            <person name="Dromer F."/>
            <person name="Young S."/>
            <person name="Zeng Q."/>
            <person name="Chapman S."/>
            <person name="Gujja S."/>
            <person name="Saif S."/>
            <person name="Birren B."/>
        </authorList>
    </citation>
    <scope>NUCLEOTIDE SEQUENCE</scope>
    <source>
        <strain evidence="2">CBS 10118</strain>
    </source>
</reference>
<dbReference type="KEGG" id="kbi:30210956"/>
<evidence type="ECO:0000313" key="2">
    <source>
        <dbReference type="EMBL" id="OCF23574.1"/>
    </source>
</evidence>
<dbReference type="VEuPathDB" id="FungiDB:I302_06557"/>
<evidence type="ECO:0008006" key="5">
    <source>
        <dbReference type="Google" id="ProtNLM"/>
    </source>
</evidence>
<keyword evidence="4" id="KW-1185">Reference proteome</keyword>
<organism evidence="2">
    <name type="scientific">Kwoniella bestiolae CBS 10118</name>
    <dbReference type="NCBI Taxonomy" id="1296100"/>
    <lineage>
        <taxon>Eukaryota</taxon>
        <taxon>Fungi</taxon>
        <taxon>Dikarya</taxon>
        <taxon>Basidiomycota</taxon>
        <taxon>Agaricomycotina</taxon>
        <taxon>Tremellomycetes</taxon>
        <taxon>Tremellales</taxon>
        <taxon>Cryptococcaceae</taxon>
        <taxon>Kwoniella</taxon>
    </lineage>
</organism>
<feature type="signal peptide" evidence="1">
    <location>
        <begin position="1"/>
        <end position="20"/>
    </location>
</feature>
<feature type="chain" id="PRO_5042334707" description="Outer membrane lipoprotein-sorting protein" evidence="1">
    <location>
        <begin position="21"/>
        <end position="248"/>
    </location>
</feature>
<dbReference type="GeneID" id="30210956"/>
<dbReference type="AlphaFoldDB" id="A0A1B9FXT0"/>
<reference evidence="3" key="4">
    <citation type="submission" date="2024-02" db="EMBL/GenBank/DDBJ databases">
        <title>Comparative genomics of Cryptococcus and Kwoniella reveals pathogenesis evolution and contrasting modes of karyotype evolution via chromosome fusion or intercentromeric recombination.</title>
        <authorList>
            <person name="Coelho M.A."/>
            <person name="David-Palma M."/>
            <person name="Shea T."/>
            <person name="Bowers K."/>
            <person name="McGinley-Smith S."/>
            <person name="Mohammad A.W."/>
            <person name="Gnirke A."/>
            <person name="Yurkov A.M."/>
            <person name="Nowrousian M."/>
            <person name="Sun S."/>
            <person name="Cuomo C.A."/>
            <person name="Heitman J."/>
        </authorList>
    </citation>
    <scope>NUCLEOTIDE SEQUENCE</scope>
    <source>
        <strain evidence="3">CBS 10118</strain>
    </source>
</reference>
<evidence type="ECO:0000313" key="3">
    <source>
        <dbReference type="EMBL" id="WVW85666.1"/>
    </source>
</evidence>
<reference evidence="2" key="1">
    <citation type="submission" date="2013-07" db="EMBL/GenBank/DDBJ databases">
        <title>The Genome Sequence of Cryptococcus bestiolae CBS10118.</title>
        <authorList>
            <consortium name="The Broad Institute Genome Sequencing Platform"/>
            <person name="Cuomo C."/>
            <person name="Litvintseva A."/>
            <person name="Chen Y."/>
            <person name="Heitman J."/>
            <person name="Sun S."/>
            <person name="Springer D."/>
            <person name="Dromer F."/>
            <person name="Young S.K."/>
            <person name="Zeng Q."/>
            <person name="Gargeya S."/>
            <person name="Fitzgerald M."/>
            <person name="Abouelleil A."/>
            <person name="Alvarado L."/>
            <person name="Berlin A.M."/>
            <person name="Chapman S.B."/>
            <person name="Dewar J."/>
            <person name="Goldberg J."/>
            <person name="Griggs A."/>
            <person name="Gujja S."/>
            <person name="Hansen M."/>
            <person name="Howarth C."/>
            <person name="Imamovic A."/>
            <person name="Larimer J."/>
            <person name="McCowan C."/>
            <person name="Murphy C."/>
            <person name="Pearson M."/>
            <person name="Priest M."/>
            <person name="Roberts A."/>
            <person name="Saif S."/>
            <person name="Shea T."/>
            <person name="Sykes S."/>
            <person name="Wortman J."/>
            <person name="Nusbaum C."/>
            <person name="Birren B."/>
        </authorList>
    </citation>
    <scope>NUCLEOTIDE SEQUENCE [LARGE SCALE GENOMIC DNA]</scope>
    <source>
        <strain evidence="2">CBS 10118</strain>
    </source>
</reference>
<dbReference type="RefSeq" id="XP_019044644.1">
    <property type="nucleotide sequence ID" value="XM_019193167.1"/>
</dbReference>
<dbReference type="EMBL" id="CP144546">
    <property type="protein sequence ID" value="WVW85666.1"/>
    <property type="molecule type" value="Genomic_DNA"/>
</dbReference>
<evidence type="ECO:0000313" key="4">
    <source>
        <dbReference type="Proteomes" id="UP000092730"/>
    </source>
</evidence>
<protein>
    <recommendedName>
        <fullName evidence="5">Outer membrane lipoprotein-sorting protein</fullName>
    </recommendedName>
</protein>
<reference evidence="3" key="2">
    <citation type="submission" date="2013-07" db="EMBL/GenBank/DDBJ databases">
        <authorList>
            <consortium name="The Broad Institute Genome Sequencing Platform"/>
            <person name="Cuomo C."/>
            <person name="Litvintseva A."/>
            <person name="Chen Y."/>
            <person name="Heitman J."/>
            <person name="Sun S."/>
            <person name="Springer D."/>
            <person name="Dromer F."/>
            <person name="Young S.K."/>
            <person name="Zeng Q."/>
            <person name="Gargeya S."/>
            <person name="Fitzgerald M."/>
            <person name="Abouelleil A."/>
            <person name="Alvarado L."/>
            <person name="Berlin A.M."/>
            <person name="Chapman S.B."/>
            <person name="Dewar J."/>
            <person name="Goldberg J."/>
            <person name="Griggs A."/>
            <person name="Gujja S."/>
            <person name="Hansen M."/>
            <person name="Howarth C."/>
            <person name="Imamovic A."/>
            <person name="Larimer J."/>
            <person name="McCowan C."/>
            <person name="Murphy C."/>
            <person name="Pearson M."/>
            <person name="Priest M."/>
            <person name="Roberts A."/>
            <person name="Saif S."/>
            <person name="Shea T."/>
            <person name="Sykes S."/>
            <person name="Wortman J."/>
            <person name="Nusbaum C."/>
            <person name="Birren B."/>
        </authorList>
    </citation>
    <scope>NUCLEOTIDE SEQUENCE</scope>
    <source>
        <strain evidence="3">CBS 10118</strain>
    </source>
</reference>
<dbReference type="EMBL" id="KI894023">
    <property type="protein sequence ID" value="OCF23574.1"/>
    <property type="molecule type" value="Genomic_DNA"/>
</dbReference>
<proteinExistence type="predicted"/>
<gene>
    <name evidence="2" type="ORF">I302_06557</name>
    <name evidence="3" type="ORF">I302_107704</name>
</gene>
<sequence>MISHLLILYAIISSVVCACASSPVDTRTNDDTTLRPLYGVDGIPNITDISDRTDISPWETALWAITATNPEFLFKRISPSDNDTVMVKAYNNDKHLDQDIMLRRDEIDMKGNDGLPWWPDLLLESTRRANPSIDITHSSIDQSMLYITGKHAHMIQDDNYMNIFNAVMWGDSPVYIVEIKYKDKKEIVTGRFVGLGQENGHKSTLHLRKYYYERFSLVEEQVSDVEYLKLYMFDKGVTLPDDPWAIND</sequence>
<dbReference type="Proteomes" id="UP000092730">
    <property type="component" value="Chromosome 6"/>
</dbReference>
<keyword evidence="1" id="KW-0732">Signal</keyword>
<accession>A0A1B9FXT0</accession>